<dbReference type="RefSeq" id="WP_369172652.1">
    <property type="nucleotide sequence ID" value="NZ_CP163439.1"/>
</dbReference>
<protein>
    <recommendedName>
        <fullName evidence="3">Secreted protein</fullName>
    </recommendedName>
</protein>
<evidence type="ECO:0008006" key="3">
    <source>
        <dbReference type="Google" id="ProtNLM"/>
    </source>
</evidence>
<dbReference type="PROSITE" id="PS51257">
    <property type="entry name" value="PROKAR_LIPOPROTEIN"/>
    <property type="match status" value="1"/>
</dbReference>
<reference evidence="2" key="1">
    <citation type="submission" date="2024-07" db="EMBL/GenBank/DDBJ databases">
        <authorList>
            <person name="Yu S.T."/>
        </authorList>
    </citation>
    <scope>NUCLEOTIDE SEQUENCE</scope>
    <source>
        <strain evidence="2">R28</strain>
    </source>
</reference>
<evidence type="ECO:0000256" key="1">
    <source>
        <dbReference type="SAM" id="SignalP"/>
    </source>
</evidence>
<keyword evidence="1" id="KW-0732">Signal</keyword>
<organism evidence="2">
    <name type="scientific">Streptomyces sp. R28</name>
    <dbReference type="NCBI Taxonomy" id="3238628"/>
    <lineage>
        <taxon>Bacteria</taxon>
        <taxon>Bacillati</taxon>
        <taxon>Actinomycetota</taxon>
        <taxon>Actinomycetes</taxon>
        <taxon>Kitasatosporales</taxon>
        <taxon>Streptomycetaceae</taxon>
        <taxon>Streptomyces</taxon>
    </lineage>
</organism>
<evidence type="ECO:0000313" key="2">
    <source>
        <dbReference type="EMBL" id="XDQ37938.1"/>
    </source>
</evidence>
<name>A0AB39Q728_9ACTN</name>
<dbReference type="AlphaFoldDB" id="A0AB39Q728"/>
<sequence>MAADRPRRTAALASALAAVALTAGLVTGCDPADKSLGDCLQQADVIADSLKGERLDEIDVTTDDDKVGHAVDDLNQAIEDYNKAVLNGDTDPDSSRIDAAAEELRDVCMS</sequence>
<feature type="signal peptide" evidence="1">
    <location>
        <begin position="1"/>
        <end position="28"/>
    </location>
</feature>
<feature type="chain" id="PRO_5044249343" description="Secreted protein" evidence="1">
    <location>
        <begin position="29"/>
        <end position="110"/>
    </location>
</feature>
<dbReference type="EMBL" id="CP163439">
    <property type="protein sequence ID" value="XDQ37938.1"/>
    <property type="molecule type" value="Genomic_DNA"/>
</dbReference>
<gene>
    <name evidence="2" type="ORF">AB5J49_33850</name>
</gene>
<accession>A0AB39Q728</accession>
<proteinExistence type="predicted"/>